<dbReference type="Proteomes" id="UP000233469">
    <property type="component" value="Unassembled WGS sequence"/>
</dbReference>
<reference evidence="1 2" key="1">
    <citation type="submission" date="2016-04" db="EMBL/GenBank/DDBJ databases">
        <title>Genome analyses suggest a sexual origin of heterokaryosis in a supposedly ancient asexual fungus.</title>
        <authorList>
            <person name="Ropars J."/>
            <person name="Sedzielewska K."/>
            <person name="Noel J."/>
            <person name="Charron P."/>
            <person name="Farinelli L."/>
            <person name="Marton T."/>
            <person name="Kruger M."/>
            <person name="Pelin A."/>
            <person name="Brachmann A."/>
            <person name="Corradi N."/>
        </authorList>
    </citation>
    <scope>NUCLEOTIDE SEQUENCE [LARGE SCALE GENOMIC DNA]</scope>
    <source>
        <strain evidence="1 2">C2</strain>
    </source>
</reference>
<dbReference type="EMBL" id="LLXL01000196">
    <property type="protein sequence ID" value="PKK76220.1"/>
    <property type="molecule type" value="Genomic_DNA"/>
</dbReference>
<reference evidence="1 2" key="2">
    <citation type="submission" date="2017-10" db="EMBL/GenBank/DDBJ databases">
        <title>Extensive intraspecific genome diversity in a model arbuscular mycorrhizal fungus.</title>
        <authorList>
            <person name="Chen E.C.H."/>
            <person name="Morin E."/>
            <person name="Baudet D."/>
            <person name="Noel J."/>
            <person name="Ndikumana S."/>
            <person name="Charron P."/>
            <person name="St-Onge C."/>
            <person name="Giorgi J."/>
            <person name="Grigoriev I.V."/>
            <person name="Roux C."/>
            <person name="Martin F.M."/>
            <person name="Corradi N."/>
        </authorList>
    </citation>
    <scope>NUCLEOTIDE SEQUENCE [LARGE SCALE GENOMIC DNA]</scope>
    <source>
        <strain evidence="1 2">C2</strain>
    </source>
</reference>
<accession>A0A2N1NQQ2</accession>
<sequence length="56" mass="6414">MLVCLVSFQKNAKNGKISQKKELDFADRFGKLKNGLMLRILKLLNIMGFIYIPSIL</sequence>
<gene>
    <name evidence="1" type="ORF">RhiirC2_734884</name>
</gene>
<evidence type="ECO:0000313" key="1">
    <source>
        <dbReference type="EMBL" id="PKK76220.1"/>
    </source>
</evidence>
<organism evidence="1 2">
    <name type="scientific">Rhizophagus irregularis</name>
    <dbReference type="NCBI Taxonomy" id="588596"/>
    <lineage>
        <taxon>Eukaryota</taxon>
        <taxon>Fungi</taxon>
        <taxon>Fungi incertae sedis</taxon>
        <taxon>Mucoromycota</taxon>
        <taxon>Glomeromycotina</taxon>
        <taxon>Glomeromycetes</taxon>
        <taxon>Glomerales</taxon>
        <taxon>Glomeraceae</taxon>
        <taxon>Rhizophagus</taxon>
    </lineage>
</organism>
<dbReference type="AlphaFoldDB" id="A0A2N1NQQ2"/>
<name>A0A2N1NQQ2_9GLOM</name>
<protein>
    <submittedName>
        <fullName evidence="1">Uncharacterized protein</fullName>
    </submittedName>
</protein>
<evidence type="ECO:0000313" key="2">
    <source>
        <dbReference type="Proteomes" id="UP000233469"/>
    </source>
</evidence>
<proteinExistence type="predicted"/>
<comment type="caution">
    <text evidence="1">The sequence shown here is derived from an EMBL/GenBank/DDBJ whole genome shotgun (WGS) entry which is preliminary data.</text>
</comment>